<dbReference type="InParanoid" id="A0A3N4KER7"/>
<dbReference type="SUPFAM" id="SSF89550">
    <property type="entry name" value="PHP domain-like"/>
    <property type="match status" value="1"/>
</dbReference>
<proteinExistence type="inferred from homology"/>
<dbReference type="InterPro" id="IPR010140">
    <property type="entry name" value="Histidinol_P_phosphatase_HisJ"/>
</dbReference>
<dbReference type="GO" id="GO:0000105">
    <property type="term" value="P:L-histidine biosynthetic process"/>
    <property type="evidence" value="ECO:0007669"/>
    <property type="project" value="UniProtKB-UniRule"/>
</dbReference>
<reference evidence="10 11" key="1">
    <citation type="journal article" date="2018" name="Nat. Ecol. Evol.">
        <title>Pezizomycetes genomes reveal the molecular basis of ectomycorrhizal truffle lifestyle.</title>
        <authorList>
            <person name="Murat C."/>
            <person name="Payen T."/>
            <person name="Noel B."/>
            <person name="Kuo A."/>
            <person name="Morin E."/>
            <person name="Chen J."/>
            <person name="Kohler A."/>
            <person name="Krizsan K."/>
            <person name="Balestrini R."/>
            <person name="Da Silva C."/>
            <person name="Montanini B."/>
            <person name="Hainaut M."/>
            <person name="Levati E."/>
            <person name="Barry K.W."/>
            <person name="Belfiori B."/>
            <person name="Cichocki N."/>
            <person name="Clum A."/>
            <person name="Dockter R.B."/>
            <person name="Fauchery L."/>
            <person name="Guy J."/>
            <person name="Iotti M."/>
            <person name="Le Tacon F."/>
            <person name="Lindquist E.A."/>
            <person name="Lipzen A."/>
            <person name="Malagnac F."/>
            <person name="Mello A."/>
            <person name="Molinier V."/>
            <person name="Miyauchi S."/>
            <person name="Poulain J."/>
            <person name="Riccioni C."/>
            <person name="Rubini A."/>
            <person name="Sitrit Y."/>
            <person name="Splivallo R."/>
            <person name="Traeger S."/>
            <person name="Wang M."/>
            <person name="Zifcakova L."/>
            <person name="Wipf D."/>
            <person name="Zambonelli A."/>
            <person name="Paolocci F."/>
            <person name="Nowrousian M."/>
            <person name="Ottonello S."/>
            <person name="Baldrian P."/>
            <person name="Spatafora J.W."/>
            <person name="Henrissat B."/>
            <person name="Nagy L.G."/>
            <person name="Aury J.M."/>
            <person name="Wincker P."/>
            <person name="Grigoriev I.V."/>
            <person name="Bonfante P."/>
            <person name="Martin F.M."/>
        </authorList>
    </citation>
    <scope>NUCLEOTIDE SEQUENCE [LARGE SCALE GENOMIC DNA]</scope>
    <source>
        <strain evidence="10 11">CCBAS932</strain>
    </source>
</reference>
<feature type="domain" description="PHP" evidence="9">
    <location>
        <begin position="5"/>
        <end position="215"/>
    </location>
</feature>
<dbReference type="PANTHER" id="PTHR21039:SF0">
    <property type="entry name" value="HISTIDINOL-PHOSPHATASE"/>
    <property type="match status" value="1"/>
</dbReference>
<dbReference type="EMBL" id="ML119156">
    <property type="protein sequence ID" value="RPB09036.1"/>
    <property type="molecule type" value="Genomic_DNA"/>
</dbReference>
<keyword evidence="6 8" id="KW-0368">Histidine biosynthesis</keyword>
<comment type="similarity">
    <text evidence="2 8">Belongs to the PHP hydrolase family. HisK subfamily.</text>
</comment>
<evidence type="ECO:0000313" key="11">
    <source>
        <dbReference type="Proteomes" id="UP000277580"/>
    </source>
</evidence>
<dbReference type="InterPro" id="IPR016195">
    <property type="entry name" value="Pol/histidinol_Pase-like"/>
</dbReference>
<dbReference type="InterPro" id="IPR004013">
    <property type="entry name" value="PHP_dom"/>
</dbReference>
<protein>
    <recommendedName>
        <fullName evidence="3 8">Histidinol-phosphatase</fullName>
        <shortName evidence="8">HolPase</shortName>
        <ecNumber evidence="3 8">3.1.3.15</ecNumber>
    </recommendedName>
</protein>
<dbReference type="NCBIfam" id="TIGR01856">
    <property type="entry name" value="hisJ_fam"/>
    <property type="match status" value="1"/>
</dbReference>
<keyword evidence="4 8" id="KW-0028">Amino-acid biosynthesis</keyword>
<dbReference type="CDD" id="cd12110">
    <property type="entry name" value="PHP_HisPPase_Hisj_like"/>
    <property type="match status" value="1"/>
</dbReference>
<dbReference type="PANTHER" id="PTHR21039">
    <property type="entry name" value="HISTIDINOL PHOSPHATASE-RELATED"/>
    <property type="match status" value="1"/>
</dbReference>
<dbReference type="STRING" id="1392247.A0A3N4KER7"/>
<evidence type="ECO:0000256" key="6">
    <source>
        <dbReference type="ARBA" id="ARBA00023102"/>
    </source>
</evidence>
<evidence type="ECO:0000256" key="1">
    <source>
        <dbReference type="ARBA" id="ARBA00004970"/>
    </source>
</evidence>
<evidence type="ECO:0000313" key="10">
    <source>
        <dbReference type="EMBL" id="RPB09036.1"/>
    </source>
</evidence>
<evidence type="ECO:0000256" key="3">
    <source>
        <dbReference type="ARBA" id="ARBA00013085"/>
    </source>
</evidence>
<keyword evidence="11" id="KW-1185">Reference proteome</keyword>
<dbReference type="UniPathway" id="UPA00031">
    <property type="reaction ID" value="UER00013"/>
</dbReference>
<evidence type="ECO:0000256" key="2">
    <source>
        <dbReference type="ARBA" id="ARBA00009152"/>
    </source>
</evidence>
<dbReference type="GO" id="GO:0005737">
    <property type="term" value="C:cytoplasm"/>
    <property type="evidence" value="ECO:0007669"/>
    <property type="project" value="TreeGrafter"/>
</dbReference>
<sequence>MPFSHHSHSGQFCQHARNTLEEMIQAAIAKGMIVFSLTEHMPRDCLEDLYPEEIEAHLNPFELFRAFADYYDTALRLRSRYQHMIELPIGFEVDYIRESSITLINHLQNLYKFDFFIGSVHHVNTIPIDFDKPMYQRAIEAAGGTERDLFEAYFDAQYEMLKALKPAVIGHFDLIRLFCSDPDKKLADYGGDVVRKVERNVDFICSYGGITELNSSSIRKGWKEPYPKKDVCEIIIAKGGRFTFSDDSHAVDQVGLNYHRVLDYVEDIGLTEVHYLMKLPMGQTRINVLDACVVKTLTLEELKGHQFWQS</sequence>
<gene>
    <name evidence="10" type="ORF">P167DRAFT_511385</name>
</gene>
<evidence type="ECO:0000256" key="4">
    <source>
        <dbReference type="ARBA" id="ARBA00022605"/>
    </source>
</evidence>
<name>A0A3N4KER7_9PEZI</name>
<dbReference type="FunFam" id="3.20.20.140:FF:000059">
    <property type="entry name" value="Histidinol-phosphatase"/>
    <property type="match status" value="1"/>
</dbReference>
<evidence type="ECO:0000256" key="7">
    <source>
        <dbReference type="ARBA" id="ARBA00049158"/>
    </source>
</evidence>
<dbReference type="OrthoDB" id="5957391at2759"/>
<dbReference type="Pfam" id="PF02811">
    <property type="entry name" value="PHP"/>
    <property type="match status" value="1"/>
</dbReference>
<comment type="pathway">
    <text evidence="1 8">Amino-acid biosynthesis; L-histidine biosynthesis; L-histidine from 5-phospho-alpha-D-ribose 1-diphosphate: step 8/9.</text>
</comment>
<evidence type="ECO:0000256" key="5">
    <source>
        <dbReference type="ARBA" id="ARBA00022801"/>
    </source>
</evidence>
<organism evidence="10 11">
    <name type="scientific">Morchella conica CCBAS932</name>
    <dbReference type="NCBI Taxonomy" id="1392247"/>
    <lineage>
        <taxon>Eukaryota</taxon>
        <taxon>Fungi</taxon>
        <taxon>Dikarya</taxon>
        <taxon>Ascomycota</taxon>
        <taxon>Pezizomycotina</taxon>
        <taxon>Pezizomycetes</taxon>
        <taxon>Pezizales</taxon>
        <taxon>Morchellaceae</taxon>
        <taxon>Morchella</taxon>
    </lineage>
</organism>
<dbReference type="Proteomes" id="UP000277580">
    <property type="component" value="Unassembled WGS sequence"/>
</dbReference>
<keyword evidence="5 8" id="KW-0378">Hydrolase</keyword>
<accession>A0A3N4KER7</accession>
<evidence type="ECO:0000259" key="9">
    <source>
        <dbReference type="Pfam" id="PF02811"/>
    </source>
</evidence>
<dbReference type="GO" id="GO:0004401">
    <property type="term" value="F:histidinol-phosphatase activity"/>
    <property type="evidence" value="ECO:0007669"/>
    <property type="project" value="UniProtKB-UniRule"/>
</dbReference>
<dbReference type="FunCoup" id="A0A3N4KER7">
    <property type="interactions" value="118"/>
</dbReference>
<dbReference type="Gene3D" id="3.20.20.140">
    <property type="entry name" value="Metal-dependent hydrolases"/>
    <property type="match status" value="1"/>
</dbReference>
<comment type="catalytic activity">
    <reaction evidence="7 8">
        <text>L-histidinol phosphate + H2O = L-histidinol + phosphate</text>
        <dbReference type="Rhea" id="RHEA:14465"/>
        <dbReference type="ChEBI" id="CHEBI:15377"/>
        <dbReference type="ChEBI" id="CHEBI:43474"/>
        <dbReference type="ChEBI" id="CHEBI:57699"/>
        <dbReference type="ChEBI" id="CHEBI:57980"/>
        <dbReference type="EC" id="3.1.3.15"/>
    </reaction>
</comment>
<dbReference type="AlphaFoldDB" id="A0A3N4KER7"/>
<evidence type="ECO:0000256" key="8">
    <source>
        <dbReference type="RuleBase" id="RU366003"/>
    </source>
</evidence>
<dbReference type="EC" id="3.1.3.15" evidence="3 8"/>